<dbReference type="EMBL" id="KN837707">
    <property type="protein sequence ID" value="KIJ23358.1"/>
    <property type="molecule type" value="Genomic_DNA"/>
</dbReference>
<feature type="compositionally biased region" description="Basic and acidic residues" evidence="1">
    <location>
        <begin position="632"/>
        <end position="647"/>
    </location>
</feature>
<accession>A0A0C9T3A1</accession>
<sequence>MAAFFQKQPTSSNFSTPSHPPPSGHFQHLFPSQYHSHIPQHSNGHSPYHYVQQGSPDGFVWDGPSRQVDSTGSYSFKHPNQEHQSQKPADPQRTVDQRDLELNARPSYAELEKEVEAHKIKAYGKLLEHVGPASEGSTIQQLGTPNASVLTPEPAPIRGILMVDTHDGMEPCKQELYLCHEDGASLSKLEASKIRATARSLWQSLLFAGVAPPYWGDADAECLKYFRHGMYNMHPLLALCDGHWKVNTLATHNYPSFIRDYLVDVESGDEEEEGDNEETQATASKKRVRSLSRIGNVPSKKHKTNDLKTTTKLKSKLKTTKTASRSSADKTATAKPTPPSAKPITSLAEPTPSSTELTPSSAELDSLSTAQPSSSSTSNASSGLVSAQAQHIIAGSQPHLPVQPSIPTAAILLQGPSPPPSSSPCLQYVTPLAPKLPQPSPSTATISKEPTASTTISQDAATSLNESSDTAIESVPSKEILSAQTVLTSVTDGMTQGDPNARDNTNTGVRGMEAKKLVQRVSKRNTPTNLDPFVNVNRHRPIPAIPHNTTTDNAVLSSHINKGSALPGTSRESSSSSPKVTAATPEIDISPPFKFNSTVFSVRQLLALDLQANQTTAVTKATVEAAMQSMSKEEKRAFEKRGAEMRNAKKGGK</sequence>
<feature type="compositionally biased region" description="Polar residues" evidence="1">
    <location>
        <begin position="441"/>
        <end position="468"/>
    </location>
</feature>
<feature type="compositionally biased region" description="Acidic residues" evidence="1">
    <location>
        <begin position="268"/>
        <end position="278"/>
    </location>
</feature>
<keyword evidence="3" id="KW-1185">Reference proteome</keyword>
<feature type="region of interest" description="Disordered" evidence="1">
    <location>
        <begin position="1"/>
        <end position="94"/>
    </location>
</feature>
<feature type="compositionally biased region" description="Low complexity" evidence="1">
    <location>
        <begin position="320"/>
        <end position="335"/>
    </location>
</feature>
<feature type="compositionally biased region" description="Polar residues" evidence="1">
    <location>
        <begin position="33"/>
        <end position="45"/>
    </location>
</feature>
<dbReference type="Proteomes" id="UP000054279">
    <property type="component" value="Unassembled WGS sequence"/>
</dbReference>
<organism evidence="2 3">
    <name type="scientific">Sphaerobolus stellatus (strain SS14)</name>
    <dbReference type="NCBI Taxonomy" id="990650"/>
    <lineage>
        <taxon>Eukaryota</taxon>
        <taxon>Fungi</taxon>
        <taxon>Dikarya</taxon>
        <taxon>Basidiomycota</taxon>
        <taxon>Agaricomycotina</taxon>
        <taxon>Agaricomycetes</taxon>
        <taxon>Phallomycetidae</taxon>
        <taxon>Geastrales</taxon>
        <taxon>Sphaerobolaceae</taxon>
        <taxon>Sphaerobolus</taxon>
    </lineage>
</organism>
<dbReference type="OrthoDB" id="3235325at2759"/>
<evidence type="ECO:0000256" key="1">
    <source>
        <dbReference type="SAM" id="MobiDB-lite"/>
    </source>
</evidence>
<feature type="region of interest" description="Disordered" evidence="1">
    <location>
        <begin position="268"/>
        <end position="383"/>
    </location>
</feature>
<feature type="compositionally biased region" description="Polar residues" evidence="1">
    <location>
        <begin position="7"/>
        <end position="17"/>
    </location>
</feature>
<dbReference type="AlphaFoldDB" id="A0A0C9T3A1"/>
<name>A0A0C9T3A1_SPHS4</name>
<dbReference type="HOGENOM" id="CLU_419879_0_0_1"/>
<feature type="region of interest" description="Disordered" evidence="1">
    <location>
        <begin position="560"/>
        <end position="584"/>
    </location>
</feature>
<proteinExistence type="predicted"/>
<feature type="compositionally biased region" description="Low complexity" evidence="1">
    <location>
        <begin position="342"/>
        <end position="383"/>
    </location>
</feature>
<reference evidence="2 3" key="1">
    <citation type="submission" date="2014-06" db="EMBL/GenBank/DDBJ databases">
        <title>Evolutionary Origins and Diversification of the Mycorrhizal Mutualists.</title>
        <authorList>
            <consortium name="DOE Joint Genome Institute"/>
            <consortium name="Mycorrhizal Genomics Consortium"/>
            <person name="Kohler A."/>
            <person name="Kuo A."/>
            <person name="Nagy L.G."/>
            <person name="Floudas D."/>
            <person name="Copeland A."/>
            <person name="Barry K.W."/>
            <person name="Cichocki N."/>
            <person name="Veneault-Fourrey C."/>
            <person name="LaButti K."/>
            <person name="Lindquist E.A."/>
            <person name="Lipzen A."/>
            <person name="Lundell T."/>
            <person name="Morin E."/>
            <person name="Murat C."/>
            <person name="Riley R."/>
            <person name="Ohm R."/>
            <person name="Sun H."/>
            <person name="Tunlid A."/>
            <person name="Henrissat B."/>
            <person name="Grigoriev I.V."/>
            <person name="Hibbett D.S."/>
            <person name="Martin F."/>
        </authorList>
    </citation>
    <scope>NUCLEOTIDE SEQUENCE [LARGE SCALE GENOMIC DNA]</scope>
    <source>
        <strain evidence="2 3">SS14</strain>
    </source>
</reference>
<feature type="region of interest" description="Disordered" evidence="1">
    <location>
        <begin position="632"/>
        <end position="653"/>
    </location>
</feature>
<protein>
    <submittedName>
        <fullName evidence="2">Uncharacterized protein</fullName>
    </submittedName>
</protein>
<gene>
    <name evidence="2" type="ORF">M422DRAFT_276082</name>
</gene>
<evidence type="ECO:0000313" key="3">
    <source>
        <dbReference type="Proteomes" id="UP000054279"/>
    </source>
</evidence>
<evidence type="ECO:0000313" key="2">
    <source>
        <dbReference type="EMBL" id="KIJ23358.1"/>
    </source>
</evidence>
<feature type="region of interest" description="Disordered" evidence="1">
    <location>
        <begin position="432"/>
        <end position="468"/>
    </location>
</feature>